<dbReference type="PROSITE" id="PS00846">
    <property type="entry name" value="HTH_ARSR_1"/>
    <property type="match status" value="1"/>
</dbReference>
<dbReference type="GO" id="GO:0003677">
    <property type="term" value="F:DNA binding"/>
    <property type="evidence" value="ECO:0007669"/>
    <property type="project" value="UniProtKB-KW"/>
</dbReference>
<evidence type="ECO:0000256" key="3">
    <source>
        <dbReference type="ARBA" id="ARBA00023163"/>
    </source>
</evidence>
<dbReference type="InterPro" id="IPR048226">
    <property type="entry name" value="Rv2640c-like"/>
</dbReference>
<sequence>MPKALPVVDISAPVCCAPLGAGPVEPAVALALALRLKALADPARIQLIAILMGARPDAVCACDLADAVGLSPGTVSHHLARLKKAGLATSERRGVNIFYRADTVAIEALRAVLATCC</sequence>
<evidence type="ECO:0000256" key="1">
    <source>
        <dbReference type="ARBA" id="ARBA00023015"/>
    </source>
</evidence>
<dbReference type="SUPFAM" id="SSF46785">
    <property type="entry name" value="Winged helix' DNA-binding domain"/>
    <property type="match status" value="1"/>
</dbReference>
<dbReference type="Gene3D" id="1.10.10.10">
    <property type="entry name" value="Winged helix-like DNA-binding domain superfamily/Winged helix DNA-binding domain"/>
    <property type="match status" value="1"/>
</dbReference>
<name>A0A1X1RJI7_MYCFA</name>
<dbReference type="RefSeq" id="WP_085093013.1">
    <property type="nucleotide sequence ID" value="NZ_AP022603.1"/>
</dbReference>
<protein>
    <submittedName>
        <fullName evidence="5">ArsR family transcriptional regulator</fullName>
    </submittedName>
</protein>
<reference evidence="5 6" key="1">
    <citation type="submission" date="2016-01" db="EMBL/GenBank/DDBJ databases">
        <title>The new phylogeny of the genus Mycobacterium.</title>
        <authorList>
            <person name="Tarcisio F."/>
            <person name="Conor M."/>
            <person name="Antonella G."/>
            <person name="Elisabetta G."/>
            <person name="Giulia F.S."/>
            <person name="Sara T."/>
            <person name="Anna F."/>
            <person name="Clotilde B."/>
            <person name="Roberto B."/>
            <person name="Veronica D.S."/>
            <person name="Fabio R."/>
            <person name="Monica P."/>
            <person name="Olivier J."/>
            <person name="Enrico T."/>
            <person name="Nicola S."/>
        </authorList>
    </citation>
    <scope>NUCLEOTIDE SEQUENCE [LARGE SCALE GENOMIC DNA]</scope>
    <source>
        <strain evidence="5 6">DSM 44179</strain>
    </source>
</reference>
<proteinExistence type="predicted"/>
<dbReference type="OrthoDB" id="9798835at2"/>
<dbReference type="Pfam" id="PF01022">
    <property type="entry name" value="HTH_5"/>
    <property type="match status" value="1"/>
</dbReference>
<dbReference type="InterPro" id="IPR018334">
    <property type="entry name" value="ArsR_HTH"/>
</dbReference>
<dbReference type="InterPro" id="IPR036390">
    <property type="entry name" value="WH_DNA-bd_sf"/>
</dbReference>
<dbReference type="InterPro" id="IPR011991">
    <property type="entry name" value="ArsR-like_HTH"/>
</dbReference>
<keyword evidence="3" id="KW-0804">Transcription</keyword>
<dbReference type="NCBIfam" id="NF041413">
    <property type="entry name" value="ArsR_Rv2640c_fam"/>
    <property type="match status" value="1"/>
</dbReference>
<evidence type="ECO:0000259" key="4">
    <source>
        <dbReference type="PROSITE" id="PS50987"/>
    </source>
</evidence>
<dbReference type="Proteomes" id="UP000193484">
    <property type="component" value="Unassembled WGS sequence"/>
</dbReference>
<dbReference type="PANTHER" id="PTHR33154:SF18">
    <property type="entry name" value="ARSENICAL RESISTANCE OPERON REPRESSOR"/>
    <property type="match status" value="1"/>
</dbReference>
<keyword evidence="2" id="KW-0238">DNA-binding</keyword>
<organism evidence="5 6">
    <name type="scientific">Mycolicibacterium fallax</name>
    <name type="common">Mycobacterium fallax</name>
    <dbReference type="NCBI Taxonomy" id="1793"/>
    <lineage>
        <taxon>Bacteria</taxon>
        <taxon>Bacillati</taxon>
        <taxon>Actinomycetota</taxon>
        <taxon>Actinomycetes</taxon>
        <taxon>Mycobacteriales</taxon>
        <taxon>Mycobacteriaceae</taxon>
        <taxon>Mycolicibacterium</taxon>
    </lineage>
</organism>
<dbReference type="SMART" id="SM00418">
    <property type="entry name" value="HTH_ARSR"/>
    <property type="match status" value="1"/>
</dbReference>
<dbReference type="STRING" id="1793.AWC04_03220"/>
<comment type="caution">
    <text evidence="5">The sequence shown here is derived from an EMBL/GenBank/DDBJ whole genome shotgun (WGS) entry which is preliminary data.</text>
</comment>
<dbReference type="PANTHER" id="PTHR33154">
    <property type="entry name" value="TRANSCRIPTIONAL REGULATOR, ARSR FAMILY"/>
    <property type="match status" value="1"/>
</dbReference>
<dbReference type="PRINTS" id="PR00778">
    <property type="entry name" value="HTHARSR"/>
</dbReference>
<feature type="domain" description="HTH arsR-type" evidence="4">
    <location>
        <begin position="24"/>
        <end position="117"/>
    </location>
</feature>
<evidence type="ECO:0000256" key="2">
    <source>
        <dbReference type="ARBA" id="ARBA00023125"/>
    </source>
</evidence>
<accession>A0A1X1RJI7</accession>
<keyword evidence="6" id="KW-1185">Reference proteome</keyword>
<keyword evidence="1" id="KW-0805">Transcription regulation</keyword>
<dbReference type="InterPro" id="IPR001845">
    <property type="entry name" value="HTH_ArsR_DNA-bd_dom"/>
</dbReference>
<dbReference type="PROSITE" id="PS50987">
    <property type="entry name" value="HTH_ARSR_2"/>
    <property type="match status" value="1"/>
</dbReference>
<dbReference type="InterPro" id="IPR036388">
    <property type="entry name" value="WH-like_DNA-bd_sf"/>
</dbReference>
<dbReference type="AlphaFoldDB" id="A0A1X1RJI7"/>
<dbReference type="CDD" id="cd00090">
    <property type="entry name" value="HTH_ARSR"/>
    <property type="match status" value="1"/>
</dbReference>
<dbReference type="EMBL" id="LQOJ01000018">
    <property type="protein sequence ID" value="ORV07715.1"/>
    <property type="molecule type" value="Genomic_DNA"/>
</dbReference>
<evidence type="ECO:0000313" key="6">
    <source>
        <dbReference type="Proteomes" id="UP000193484"/>
    </source>
</evidence>
<dbReference type="NCBIfam" id="NF033788">
    <property type="entry name" value="HTH_metalloreg"/>
    <property type="match status" value="1"/>
</dbReference>
<dbReference type="GO" id="GO:0003700">
    <property type="term" value="F:DNA-binding transcription factor activity"/>
    <property type="evidence" value="ECO:0007669"/>
    <property type="project" value="InterPro"/>
</dbReference>
<gene>
    <name evidence="5" type="ORF">AWC04_03220</name>
</gene>
<evidence type="ECO:0000313" key="5">
    <source>
        <dbReference type="EMBL" id="ORV07715.1"/>
    </source>
</evidence>
<dbReference type="InterPro" id="IPR051081">
    <property type="entry name" value="HTH_MetalResp_TranReg"/>
</dbReference>